<dbReference type="EMBL" id="BGPR01033868">
    <property type="protein sequence ID" value="GBO07967.1"/>
    <property type="molecule type" value="Genomic_DNA"/>
</dbReference>
<name>A0A4Y2U8S6_ARAVE</name>
<sequence length="179" mass="20815">MRKEKIRWMSVIRIAYHADSKLEPGFVEEKNDFRSKFEFSSKTKTILNKFLDRKPIIIFLNLLDEGLWLLLDCRTPMAKDKVSHRRQSSIQATTGLQSIHGAKTEFLIDSLPSSYYWTTEYAWRYKVSHKCCLTSRLLLGYRTCIALRLKSFSKQSSISTTGLQINIDLEAKSLVQEQV</sequence>
<gene>
    <name evidence="1" type="ORF">AVEN_266333_1</name>
</gene>
<keyword evidence="2" id="KW-1185">Reference proteome</keyword>
<dbReference type="Proteomes" id="UP000499080">
    <property type="component" value="Unassembled WGS sequence"/>
</dbReference>
<accession>A0A4Y2U8S6</accession>
<proteinExistence type="predicted"/>
<evidence type="ECO:0000313" key="2">
    <source>
        <dbReference type="Proteomes" id="UP000499080"/>
    </source>
</evidence>
<comment type="caution">
    <text evidence="1">The sequence shown here is derived from an EMBL/GenBank/DDBJ whole genome shotgun (WGS) entry which is preliminary data.</text>
</comment>
<reference evidence="1 2" key="1">
    <citation type="journal article" date="2019" name="Sci. Rep.">
        <title>Orb-weaving spider Araneus ventricosus genome elucidates the spidroin gene catalogue.</title>
        <authorList>
            <person name="Kono N."/>
            <person name="Nakamura H."/>
            <person name="Ohtoshi R."/>
            <person name="Moran D.A.P."/>
            <person name="Shinohara A."/>
            <person name="Yoshida Y."/>
            <person name="Fujiwara M."/>
            <person name="Mori M."/>
            <person name="Tomita M."/>
            <person name="Arakawa K."/>
        </authorList>
    </citation>
    <scope>NUCLEOTIDE SEQUENCE [LARGE SCALE GENOMIC DNA]</scope>
</reference>
<dbReference type="AlphaFoldDB" id="A0A4Y2U8S6"/>
<protein>
    <submittedName>
        <fullName evidence="1">Uncharacterized protein</fullName>
    </submittedName>
</protein>
<evidence type="ECO:0000313" key="1">
    <source>
        <dbReference type="EMBL" id="GBO07967.1"/>
    </source>
</evidence>
<organism evidence="1 2">
    <name type="scientific">Araneus ventricosus</name>
    <name type="common">Orbweaver spider</name>
    <name type="synonym">Epeira ventricosa</name>
    <dbReference type="NCBI Taxonomy" id="182803"/>
    <lineage>
        <taxon>Eukaryota</taxon>
        <taxon>Metazoa</taxon>
        <taxon>Ecdysozoa</taxon>
        <taxon>Arthropoda</taxon>
        <taxon>Chelicerata</taxon>
        <taxon>Arachnida</taxon>
        <taxon>Araneae</taxon>
        <taxon>Araneomorphae</taxon>
        <taxon>Entelegynae</taxon>
        <taxon>Araneoidea</taxon>
        <taxon>Araneidae</taxon>
        <taxon>Araneus</taxon>
    </lineage>
</organism>